<evidence type="ECO:0000313" key="2">
    <source>
        <dbReference type="Proteomes" id="UP000298602"/>
    </source>
</evidence>
<reference evidence="1 2" key="1">
    <citation type="submission" date="2019-05" db="EMBL/GenBank/DDBJ databases">
        <title>The Complete Genome Sequence of the n-alkane-degrading Desulfoglaeba alkanexedens ALDC reveals multiple alkylsuccinate synthase gene clusters.</title>
        <authorList>
            <person name="Callaghan A.V."/>
            <person name="Davidova I.A."/>
            <person name="Duncan K.E."/>
            <person name="Morris B."/>
            <person name="McInerney M.J."/>
        </authorList>
    </citation>
    <scope>NUCLEOTIDE SEQUENCE [LARGE SCALE GENOMIC DNA]</scope>
    <source>
        <strain evidence="1 2">ALDC</strain>
    </source>
</reference>
<evidence type="ECO:0000313" key="1">
    <source>
        <dbReference type="EMBL" id="QCQ23384.1"/>
    </source>
</evidence>
<dbReference type="Proteomes" id="UP000298602">
    <property type="component" value="Chromosome"/>
</dbReference>
<dbReference type="EMBL" id="CP040098">
    <property type="protein sequence ID" value="QCQ23384.1"/>
    <property type="molecule type" value="Genomic_DNA"/>
</dbReference>
<proteinExistence type="predicted"/>
<protein>
    <submittedName>
        <fullName evidence="1">NYN domain-containing protein</fullName>
    </submittedName>
</protein>
<organism evidence="1 2">
    <name type="scientific">Desulfoglaeba alkanexedens ALDC</name>
    <dbReference type="NCBI Taxonomy" id="980445"/>
    <lineage>
        <taxon>Bacteria</taxon>
        <taxon>Pseudomonadati</taxon>
        <taxon>Thermodesulfobacteriota</taxon>
        <taxon>Syntrophobacteria</taxon>
        <taxon>Syntrophobacterales</taxon>
        <taxon>Syntrophobacteraceae</taxon>
        <taxon>Desulfoglaeba</taxon>
    </lineage>
</organism>
<keyword evidence="2" id="KW-1185">Reference proteome</keyword>
<dbReference type="KEGG" id="dax:FDQ92_00690"/>
<accession>A0A4P8L649</accession>
<sequence>MRTIGYVDGFNLYYRALKGTPYKWLDLNKMLSRILKKENRLVGIRYFTAMVTGRIDPDQPRRQRTYLNALETLPGLTVHLGTFLAKSTKRPLSGSNPRQFVSIDSFEEKGSDVNLASYLVHDGWRDMYDVAVVVTSDTDLITPIELVIRDLKKPVGIISPSIPCPKGLAQVASFVRHIRKADLKNCQFPASFTNAQGKRITQPRGW</sequence>
<name>A0A4P8L649_9BACT</name>
<dbReference type="AlphaFoldDB" id="A0A4P8L649"/>
<dbReference type="Gene3D" id="3.40.50.1010">
    <property type="entry name" value="5'-nuclease"/>
    <property type="match status" value="1"/>
</dbReference>
<gene>
    <name evidence="1" type="ORF">FDQ92_00690</name>
</gene>
<dbReference type="OrthoDB" id="9809421at2"/>
<reference evidence="1 2" key="2">
    <citation type="submission" date="2019-05" db="EMBL/GenBank/DDBJ databases">
        <authorList>
            <person name="Suflita J.M."/>
            <person name="Marks C.R."/>
        </authorList>
    </citation>
    <scope>NUCLEOTIDE SEQUENCE [LARGE SCALE GENOMIC DNA]</scope>
    <source>
        <strain evidence="1 2">ALDC</strain>
    </source>
</reference>
<dbReference type="CDD" id="cd18722">
    <property type="entry name" value="PIN_NicB-like"/>
    <property type="match status" value="1"/>
</dbReference>